<feature type="transmembrane region" description="Helical" evidence="1">
    <location>
        <begin position="40"/>
        <end position="59"/>
    </location>
</feature>
<evidence type="ECO:0000313" key="4">
    <source>
        <dbReference type="WBParaSite" id="ASIM_0001790001-mRNA-1"/>
    </source>
</evidence>
<evidence type="ECO:0000313" key="3">
    <source>
        <dbReference type="Proteomes" id="UP000267096"/>
    </source>
</evidence>
<keyword evidence="1" id="KW-0472">Membrane</keyword>
<keyword evidence="1" id="KW-1133">Transmembrane helix</keyword>
<dbReference type="Proteomes" id="UP000267096">
    <property type="component" value="Unassembled WGS sequence"/>
</dbReference>
<dbReference type="EMBL" id="UYRR01033971">
    <property type="protein sequence ID" value="VDK60047.1"/>
    <property type="molecule type" value="Genomic_DNA"/>
</dbReference>
<accession>A0A0M3KAA4</accession>
<evidence type="ECO:0000256" key="1">
    <source>
        <dbReference type="SAM" id="Phobius"/>
    </source>
</evidence>
<protein>
    <submittedName>
        <fullName evidence="4">Movement protein</fullName>
    </submittedName>
</protein>
<dbReference type="AlphaFoldDB" id="A0A0M3KAA4"/>
<name>A0A0M3KAA4_ANISI</name>
<gene>
    <name evidence="2" type="ORF">ASIM_LOCUS17302</name>
</gene>
<proteinExistence type="predicted"/>
<keyword evidence="1" id="KW-0812">Transmembrane</keyword>
<reference evidence="2 3" key="2">
    <citation type="submission" date="2018-11" db="EMBL/GenBank/DDBJ databases">
        <authorList>
            <consortium name="Pathogen Informatics"/>
        </authorList>
    </citation>
    <scope>NUCLEOTIDE SEQUENCE [LARGE SCALE GENOMIC DNA]</scope>
</reference>
<sequence>MQYPYEHQQEMRTFDQEQSMIVDDIYDDSSQSRTVMITQAFGNGFFATLFFLLFLYFLARYIKKHILIGDDSSTATVENGRCPQYEAPPPSYEVNTTFTISLSHPLASSSLPIPFHNFHGQV</sequence>
<evidence type="ECO:0000313" key="2">
    <source>
        <dbReference type="EMBL" id="VDK60047.1"/>
    </source>
</evidence>
<reference evidence="4" key="1">
    <citation type="submission" date="2017-02" db="UniProtKB">
        <authorList>
            <consortium name="WormBaseParasite"/>
        </authorList>
    </citation>
    <scope>IDENTIFICATION</scope>
</reference>
<organism evidence="4">
    <name type="scientific">Anisakis simplex</name>
    <name type="common">Herring worm</name>
    <dbReference type="NCBI Taxonomy" id="6269"/>
    <lineage>
        <taxon>Eukaryota</taxon>
        <taxon>Metazoa</taxon>
        <taxon>Ecdysozoa</taxon>
        <taxon>Nematoda</taxon>
        <taxon>Chromadorea</taxon>
        <taxon>Rhabditida</taxon>
        <taxon>Spirurina</taxon>
        <taxon>Ascaridomorpha</taxon>
        <taxon>Ascaridoidea</taxon>
        <taxon>Anisakidae</taxon>
        <taxon>Anisakis</taxon>
        <taxon>Anisakis simplex complex</taxon>
    </lineage>
</organism>
<dbReference type="WBParaSite" id="ASIM_0001790001-mRNA-1">
    <property type="protein sequence ID" value="ASIM_0001790001-mRNA-1"/>
    <property type="gene ID" value="ASIM_0001790001"/>
</dbReference>
<keyword evidence="3" id="KW-1185">Reference proteome</keyword>